<dbReference type="InterPro" id="IPR023395">
    <property type="entry name" value="MCP_dom_sf"/>
</dbReference>
<comment type="subcellular location">
    <subcellularLocation>
        <location evidence="1">Mitochondrion inner membrane</location>
        <topology evidence="1">Multi-pass membrane protein</topology>
    </subcellularLocation>
</comment>
<accession>A0A8S9LEZ0</accession>
<dbReference type="Gene3D" id="1.50.40.10">
    <property type="entry name" value="Mitochondrial carrier domain"/>
    <property type="match status" value="2"/>
</dbReference>
<dbReference type="PROSITE" id="PS50920">
    <property type="entry name" value="SOLCAR"/>
    <property type="match status" value="3"/>
</dbReference>
<dbReference type="GO" id="GO:0005743">
    <property type="term" value="C:mitochondrial inner membrane"/>
    <property type="evidence" value="ECO:0007669"/>
    <property type="project" value="UniProtKB-SubCell"/>
</dbReference>
<evidence type="ECO:0000256" key="3">
    <source>
        <dbReference type="ARBA" id="ARBA00022448"/>
    </source>
</evidence>
<dbReference type="Pfam" id="PF00153">
    <property type="entry name" value="Mito_carr"/>
    <property type="match status" value="3"/>
</dbReference>
<dbReference type="GO" id="GO:0000064">
    <property type="term" value="F:L-ornithine transmembrane transporter activity"/>
    <property type="evidence" value="ECO:0007669"/>
    <property type="project" value="TreeGrafter"/>
</dbReference>
<feature type="compositionally biased region" description="Polar residues" evidence="12">
    <location>
        <begin position="97"/>
        <end position="113"/>
    </location>
</feature>
<keyword evidence="9 10" id="KW-0472">Membrane</keyword>
<proteinExistence type="inferred from homology"/>
<keyword evidence="3 11" id="KW-0813">Transport</keyword>
<dbReference type="PANTHER" id="PTHR45624">
    <property type="entry name" value="MITOCHONDRIAL BASIC AMINO ACIDS TRANSPORTER-RELATED"/>
    <property type="match status" value="1"/>
</dbReference>
<feature type="repeat" description="Solcar" evidence="10">
    <location>
        <begin position="380"/>
        <end position="472"/>
    </location>
</feature>
<evidence type="ECO:0000256" key="8">
    <source>
        <dbReference type="ARBA" id="ARBA00023128"/>
    </source>
</evidence>
<dbReference type="InterPro" id="IPR018108">
    <property type="entry name" value="MCP_transmembrane"/>
</dbReference>
<name>A0A8S9LEZ0_BRACR</name>
<dbReference type="FunFam" id="1.50.40.10:FF:000086">
    <property type="entry name" value="Mitochondrial carrier protein"/>
    <property type="match status" value="1"/>
</dbReference>
<evidence type="ECO:0000256" key="11">
    <source>
        <dbReference type="RuleBase" id="RU000488"/>
    </source>
</evidence>
<comment type="caution">
    <text evidence="14">The sequence shown here is derived from an EMBL/GenBank/DDBJ whole genome shotgun (WGS) entry which is preliminary data.</text>
</comment>
<evidence type="ECO:0000256" key="2">
    <source>
        <dbReference type="ARBA" id="ARBA00006375"/>
    </source>
</evidence>
<evidence type="ECO:0000313" key="14">
    <source>
        <dbReference type="EMBL" id="KAF2604053.1"/>
    </source>
</evidence>
<dbReference type="AlphaFoldDB" id="A0A8S9LEZ0"/>
<organism evidence="14">
    <name type="scientific">Brassica cretica</name>
    <name type="common">Mustard</name>
    <dbReference type="NCBI Taxonomy" id="69181"/>
    <lineage>
        <taxon>Eukaryota</taxon>
        <taxon>Viridiplantae</taxon>
        <taxon>Streptophyta</taxon>
        <taxon>Embryophyta</taxon>
        <taxon>Tracheophyta</taxon>
        <taxon>Spermatophyta</taxon>
        <taxon>Magnoliopsida</taxon>
        <taxon>eudicotyledons</taxon>
        <taxon>Gunneridae</taxon>
        <taxon>Pentapetalae</taxon>
        <taxon>rosids</taxon>
        <taxon>malvids</taxon>
        <taxon>Brassicales</taxon>
        <taxon>Brassicaceae</taxon>
        <taxon>Brassiceae</taxon>
        <taxon>Brassica</taxon>
    </lineage>
</organism>
<dbReference type="SUPFAM" id="SSF103506">
    <property type="entry name" value="Mitochondrial carrier"/>
    <property type="match status" value="1"/>
</dbReference>
<feature type="region of interest" description="Disordered" evidence="12">
    <location>
        <begin position="94"/>
        <end position="149"/>
    </location>
</feature>
<feature type="repeat" description="Solcar" evidence="10">
    <location>
        <begin position="281"/>
        <end position="370"/>
    </location>
</feature>
<dbReference type="FunFam" id="1.50.40.10:FF:000091">
    <property type="entry name" value="Mitochondrial carrier protein"/>
    <property type="match status" value="1"/>
</dbReference>
<reference evidence="14" key="1">
    <citation type="submission" date="2019-12" db="EMBL/GenBank/DDBJ databases">
        <title>Genome sequencing and annotation of Brassica cretica.</title>
        <authorList>
            <person name="Studholme D.J."/>
            <person name="Sarris P.F."/>
        </authorList>
    </citation>
    <scope>NUCLEOTIDE SEQUENCE</scope>
    <source>
        <strain evidence="14">PFS-102/07</strain>
        <tissue evidence="14">Leaf</tissue>
    </source>
</reference>
<keyword evidence="8" id="KW-0496">Mitochondrion</keyword>
<keyword evidence="4 10" id="KW-0812">Transmembrane</keyword>
<evidence type="ECO:0000256" key="12">
    <source>
        <dbReference type="SAM" id="MobiDB-lite"/>
    </source>
</evidence>
<evidence type="ECO:0000256" key="13">
    <source>
        <dbReference type="SAM" id="SignalP"/>
    </source>
</evidence>
<gene>
    <name evidence="14" type="ORF">F2Q70_00028328</name>
</gene>
<protein>
    <submittedName>
        <fullName evidence="14">Uncharacterized protein</fullName>
    </submittedName>
</protein>
<comment type="similarity">
    <text evidence="2 11">Belongs to the mitochondrial carrier (TC 2.A.29) family.</text>
</comment>
<feature type="chain" id="PRO_5035882780" evidence="13">
    <location>
        <begin position="26"/>
        <end position="580"/>
    </location>
</feature>
<feature type="signal peptide" evidence="13">
    <location>
        <begin position="1"/>
        <end position="25"/>
    </location>
</feature>
<keyword evidence="6" id="KW-0999">Mitochondrion inner membrane</keyword>
<keyword evidence="5" id="KW-0677">Repeat</keyword>
<dbReference type="GO" id="GO:1990575">
    <property type="term" value="P:mitochondrial L-ornithine transmembrane transport"/>
    <property type="evidence" value="ECO:0007669"/>
    <property type="project" value="TreeGrafter"/>
</dbReference>
<evidence type="ECO:0000256" key="6">
    <source>
        <dbReference type="ARBA" id="ARBA00022792"/>
    </source>
</evidence>
<evidence type="ECO:0000256" key="5">
    <source>
        <dbReference type="ARBA" id="ARBA00022737"/>
    </source>
</evidence>
<keyword evidence="13" id="KW-0732">Signal</keyword>
<dbReference type="EMBL" id="QGKY02000094">
    <property type="protein sequence ID" value="KAF2604053.1"/>
    <property type="molecule type" value="Genomic_DNA"/>
</dbReference>
<sequence length="580" mass="65670">MAFSTRSRLFLLFLTLLPFSTQINARESYSFGKFQREYPKDQNPNNLQTNETSEQDDQNPPFMPQSGNGYGLYGQETTYNNNEEQLNNKKYDENVNYDDSFSTPSLSQAQESYKTYEENYPKTTESYNENNKDTSYYENSNGYGPENREEDAYKGYGNNVERQRMSDKSYYENSNGYGPEKREKEAYKGYRNNVERQGMSDTRFMANGKYYYDLDDDRNHGRFYQKHYYNYNPTNYNEDSSFKNSYSSKNMMNERSEMFEEGQGDQSVAWWERKTTMGEGLGFYKEYVAGMNAGLATVAVGHPFDTVKVKLQKHNTDVEGLRYKNGLHCASRILQTEGVKGLYRGATSSFLGMAFESSLMFGIYSQAKLFLRASLPDDGPRPEIIVPSAMFGGAIISFVLCPTELVKCRMQIQGTDSLVPNFRRYTSPLDCAVQTVKNEGVTGIFRGGSATLLRECTGNAVFFTVYEYLRYHIHSRLEGSKLKDGYLVDMGIGVLTGGLGGIACWSAVLPFDVAKTIIQTSPDKATETNPFKVLRSIHKRAGVKGCYAGLGPTIVRAFPANAAAIVAWEFSMKLLGIKRD</sequence>
<evidence type="ECO:0000256" key="10">
    <source>
        <dbReference type="PROSITE-ProRule" id="PRU00282"/>
    </source>
</evidence>
<feature type="region of interest" description="Disordered" evidence="12">
    <location>
        <begin position="36"/>
        <end position="76"/>
    </location>
</feature>
<evidence type="ECO:0000256" key="7">
    <source>
        <dbReference type="ARBA" id="ARBA00022989"/>
    </source>
</evidence>
<evidence type="ECO:0000256" key="1">
    <source>
        <dbReference type="ARBA" id="ARBA00004448"/>
    </source>
</evidence>
<feature type="compositionally biased region" description="Polar residues" evidence="12">
    <location>
        <begin position="121"/>
        <end position="142"/>
    </location>
</feature>
<keyword evidence="7" id="KW-1133">Transmembrane helix</keyword>
<evidence type="ECO:0000256" key="4">
    <source>
        <dbReference type="ARBA" id="ARBA00022692"/>
    </source>
</evidence>
<evidence type="ECO:0000256" key="9">
    <source>
        <dbReference type="ARBA" id="ARBA00023136"/>
    </source>
</evidence>
<dbReference type="InterPro" id="IPR050567">
    <property type="entry name" value="Mitochondrial_Carrier"/>
</dbReference>
<feature type="compositionally biased region" description="Polar residues" evidence="12">
    <location>
        <begin position="42"/>
        <end position="52"/>
    </location>
</feature>
<dbReference type="PANTHER" id="PTHR45624:SF15">
    <property type="entry name" value="MITOCHONDRIAL ARGININE TRANSPORTER BAC1"/>
    <property type="match status" value="1"/>
</dbReference>
<feature type="repeat" description="Solcar" evidence="10">
    <location>
        <begin position="488"/>
        <end position="574"/>
    </location>
</feature>